<proteinExistence type="predicted"/>
<evidence type="ECO:0000313" key="2">
    <source>
        <dbReference type="EMBL" id="MPL78316.1"/>
    </source>
</evidence>
<comment type="caution">
    <text evidence="2">The sequence shown here is derived from an EMBL/GenBank/DDBJ whole genome shotgun (WGS) entry which is preliminary data.</text>
</comment>
<dbReference type="InterPro" id="IPR050278">
    <property type="entry name" value="Serine_Prot_S9B/DPPIV"/>
</dbReference>
<name>A0A644UH51_9ZZZZ</name>
<dbReference type="InterPro" id="IPR001375">
    <property type="entry name" value="Peptidase_S9_cat"/>
</dbReference>
<dbReference type="Pfam" id="PF00326">
    <property type="entry name" value="Peptidase_S9"/>
    <property type="match status" value="1"/>
</dbReference>
<dbReference type="Gene3D" id="3.40.50.1820">
    <property type="entry name" value="alpha/beta hydrolase"/>
    <property type="match status" value="1"/>
</dbReference>
<protein>
    <recommendedName>
        <fullName evidence="1">Peptidase S9 prolyl oligopeptidase catalytic domain-containing protein</fullName>
    </recommendedName>
</protein>
<dbReference type="PANTHER" id="PTHR11731:SF193">
    <property type="entry name" value="DIPEPTIDYL PEPTIDASE 9"/>
    <property type="match status" value="1"/>
</dbReference>
<feature type="domain" description="Peptidase S9 prolyl oligopeptidase catalytic" evidence="1">
    <location>
        <begin position="731"/>
        <end position="909"/>
    </location>
</feature>
<sequence length="935" mass="106942">MKRIITISLVLFSVVSFGQKKALDHSVYDNWKSIGDIQVSDNGKYSVYQVNAQEGDGYLVALNLTNLQQKTFERGTSARITPDGRFATFSIKPLFIQTKEARIKKSKPDQMPKDTLAIYNFETGDLRKFPYLKGYKMAKLSNRYLAFQTTPPADTAKGKRPVKMDKDQGTELYVYSITTGFSDTLRNVADYDFSRGGDTLFFVSRPNSKDSVNKAGLFMYTPANRSVKPIFLATLKQSLKLPVVSEDNSRMVFYAKLDTIKQNKDKFISILEYRSGMPEARILIDNSCASLPEGMRISENRSLELNKEGTRLFFGISPVMREKDTTNKEPDVARLDIWHYAEPYVQPMQLKNIQREIRKSYLSKIELDGEPSFVQLAKEEYENVIVPEKWSSQKALSITNFDYRIESQWDANPKRDLIIIDINTGSSRVAAKGVYMSSYSISPDGNFFVWYDNSDKNWYSLDIMEEKIVKLTNGMTISFADELHDSPSMASSYGTGGWIEGDKAVYIYDRYDIWKFDPKGERAPENITEGKGAAEKLTFRIIRPDRELRDSEPLKEKSILYFSAFDNKTKENGFYSKDISARKPLMKRWNMEPFTFTSVVMSKRGKEIVYSKANFTNSPNVWVSKDHLKTQNKVSDINPQQKDYNWGSVELVSWKSATGIELEGLLYKPENFDPTRKYPMIAYFYERNSDLLHAYRAPAPSRSTINIPYFVSNEYIVFVPDIVYEIGHPGKSAIDCIVPGVKMLCENPWIDSENVAIQGQSWGGYQVAYMITQPHSFKWKAAGAGAPVANMTSAYGGIRWGSGMVRQFQYEHTQSRLGKTPWEALDLYIENSPLFFADKVETPLLIMHNDADDAVPWYQGIEYFTALRRLGKPAWLLQYNDEVHNLSKRINAKDLSIRLGQFFDHYLKGTPMPVWMKRGVPATLKGIDFGYELTN</sequence>
<dbReference type="InterPro" id="IPR029058">
    <property type="entry name" value="AB_hydrolase_fold"/>
</dbReference>
<dbReference type="GO" id="GO:0006508">
    <property type="term" value="P:proteolysis"/>
    <property type="evidence" value="ECO:0007669"/>
    <property type="project" value="InterPro"/>
</dbReference>
<dbReference type="EMBL" id="VSSQ01000115">
    <property type="protein sequence ID" value="MPL78316.1"/>
    <property type="molecule type" value="Genomic_DNA"/>
</dbReference>
<gene>
    <name evidence="2" type="ORF">SDC9_24180</name>
</gene>
<dbReference type="GO" id="GO:0008239">
    <property type="term" value="F:dipeptidyl-peptidase activity"/>
    <property type="evidence" value="ECO:0007669"/>
    <property type="project" value="TreeGrafter"/>
</dbReference>
<reference evidence="2" key="1">
    <citation type="submission" date="2019-08" db="EMBL/GenBank/DDBJ databases">
        <authorList>
            <person name="Kucharzyk K."/>
            <person name="Murdoch R.W."/>
            <person name="Higgins S."/>
            <person name="Loffler F."/>
        </authorList>
    </citation>
    <scope>NUCLEOTIDE SEQUENCE</scope>
</reference>
<dbReference type="SUPFAM" id="SSF82171">
    <property type="entry name" value="DPP6 N-terminal domain-like"/>
    <property type="match status" value="1"/>
</dbReference>
<dbReference type="PANTHER" id="PTHR11731">
    <property type="entry name" value="PROTEASE FAMILY S9B,C DIPEPTIDYL-PEPTIDASE IV-RELATED"/>
    <property type="match status" value="1"/>
</dbReference>
<organism evidence="2">
    <name type="scientific">bioreactor metagenome</name>
    <dbReference type="NCBI Taxonomy" id="1076179"/>
    <lineage>
        <taxon>unclassified sequences</taxon>
        <taxon>metagenomes</taxon>
        <taxon>ecological metagenomes</taxon>
    </lineage>
</organism>
<accession>A0A644UH51</accession>
<dbReference type="SUPFAM" id="SSF53474">
    <property type="entry name" value="alpha/beta-Hydrolases"/>
    <property type="match status" value="1"/>
</dbReference>
<evidence type="ECO:0000259" key="1">
    <source>
        <dbReference type="Pfam" id="PF00326"/>
    </source>
</evidence>
<dbReference type="GO" id="GO:0008236">
    <property type="term" value="F:serine-type peptidase activity"/>
    <property type="evidence" value="ECO:0007669"/>
    <property type="project" value="InterPro"/>
</dbReference>
<dbReference type="AlphaFoldDB" id="A0A644UH51"/>